<dbReference type="Proteomes" id="UP000885320">
    <property type="component" value="Unassembled WGS sequence"/>
</dbReference>
<organism evidence="1">
    <name type="scientific">Salmonella enterica</name>
    <name type="common">Salmonella choleraesuis</name>
    <dbReference type="NCBI Taxonomy" id="28901"/>
    <lineage>
        <taxon>Bacteria</taxon>
        <taxon>Pseudomonadati</taxon>
        <taxon>Pseudomonadota</taxon>
        <taxon>Gammaproteobacteria</taxon>
        <taxon>Enterobacterales</taxon>
        <taxon>Enterobacteriaceae</taxon>
        <taxon>Salmonella</taxon>
    </lineage>
</organism>
<dbReference type="InterPro" id="IPR023346">
    <property type="entry name" value="Lysozyme-like_dom_sf"/>
</dbReference>
<evidence type="ECO:0000313" key="1">
    <source>
        <dbReference type="EMBL" id="MFK55358.1"/>
    </source>
</evidence>
<dbReference type="EMBL" id="RMTL01000002">
    <property type="protein sequence ID" value="MFK55358.1"/>
    <property type="molecule type" value="Genomic_DNA"/>
</dbReference>
<gene>
    <name evidence="1" type="ORF">EEM01_03810</name>
    <name evidence="2" type="ORF">EEN95_21700</name>
</gene>
<dbReference type="Proteomes" id="UP000839509">
    <property type="component" value="Unassembled WGS sequence"/>
</dbReference>
<accession>A0A3J8QA74</accession>
<proteinExistence type="predicted"/>
<dbReference type="PANTHER" id="PTHR34408:SF1">
    <property type="entry name" value="GLYCOSYL HYDROLASE FAMILY 19 DOMAIN-CONTAINING PROTEIN HI_1415"/>
    <property type="match status" value="1"/>
</dbReference>
<keyword evidence="1" id="KW-0378">Hydrolase</keyword>
<dbReference type="EMBL" id="RMUA01000060">
    <property type="protein sequence ID" value="MFK71748.1"/>
    <property type="molecule type" value="Genomic_DNA"/>
</dbReference>
<protein>
    <submittedName>
        <fullName evidence="1">Glycoside hydrolase family 19 protein</fullName>
    </submittedName>
</protein>
<dbReference type="SUPFAM" id="SSF53955">
    <property type="entry name" value="Lysozyme-like"/>
    <property type="match status" value="1"/>
</dbReference>
<dbReference type="AlphaFoldDB" id="A0A3J8QA74"/>
<dbReference type="Gene3D" id="1.10.530.10">
    <property type="match status" value="1"/>
</dbReference>
<dbReference type="InterPro" id="IPR052354">
    <property type="entry name" value="Cell_Wall_Dynamics_Protein"/>
</dbReference>
<dbReference type="PANTHER" id="PTHR34408">
    <property type="entry name" value="FAMILY PROTEIN, PUTATIVE-RELATED"/>
    <property type="match status" value="1"/>
</dbReference>
<dbReference type="GO" id="GO:0016787">
    <property type="term" value="F:hydrolase activity"/>
    <property type="evidence" value="ECO:0007669"/>
    <property type="project" value="UniProtKB-KW"/>
</dbReference>
<sequence length="200" mass="22808">MEDKKEIAHFLSQVGHESGFSITEENLNYSAKGMRRIFGCIKGPAQYNKNTDDCDLGRLRDKLWTQENLYAHSPKNLANYVYASRMGNDRESSGDGYKYRGRGMIQLTGKNGYRFFTNKHNEMNPDDKRDFVEQPDLVISDIEYGVESAFSFWVSKGLNKTARALSVQEVTQIVNGGQNGYSDRLQRFNAVAPLLRVDKE</sequence>
<evidence type="ECO:0000313" key="2">
    <source>
        <dbReference type="EMBL" id="MFK71748.1"/>
    </source>
</evidence>
<comment type="caution">
    <text evidence="1">The sequence shown here is derived from an EMBL/GenBank/DDBJ whole genome shotgun (WGS) entry which is preliminary data.</text>
</comment>
<name>A0A3J8QA74_SALER</name>
<reference evidence="1" key="1">
    <citation type="submission" date="2018-11" db="EMBL/GenBank/DDBJ databases">
        <authorList>
            <consortium name="PulseNet: The National Subtyping Network for Foodborne Disease Surveillance"/>
            <person name="Tarr C.L."/>
            <person name="Trees E."/>
            <person name="Katz L.S."/>
            <person name="Carleton-Romer H.A."/>
            <person name="Stroika S."/>
            <person name="Kucerova Z."/>
            <person name="Roache K.F."/>
            <person name="Sabol A.L."/>
            <person name="Besser J."/>
            <person name="Gerner-Smidt P."/>
        </authorList>
    </citation>
    <scope>NUCLEOTIDE SEQUENCE [LARGE SCALE GENOMIC DNA]</scope>
    <source>
        <strain evidence="2">PNUSAS057377</strain>
        <strain evidence="1">PNUSAS059842</strain>
    </source>
</reference>